<keyword evidence="9" id="KW-1185">Reference proteome</keyword>
<evidence type="ECO:0000256" key="5">
    <source>
        <dbReference type="ARBA" id="ARBA00022801"/>
    </source>
</evidence>
<dbReference type="GeneID" id="70181114"/>
<evidence type="ECO:0000256" key="4">
    <source>
        <dbReference type="ARBA" id="ARBA00022729"/>
    </source>
</evidence>
<comment type="caution">
    <text evidence="8">The sequence shown here is derived from an EMBL/GenBank/DDBJ whole genome shotgun (WGS) entry which is preliminary data.</text>
</comment>
<dbReference type="PANTHER" id="PTHR11802:SF479">
    <property type="entry name" value="CARBOXYPEPTIDASE"/>
    <property type="match status" value="1"/>
</dbReference>
<dbReference type="InterPro" id="IPR018202">
    <property type="entry name" value="Ser_caboxypep_ser_AS"/>
</dbReference>
<dbReference type="RefSeq" id="XP_046017490.1">
    <property type="nucleotide sequence ID" value="XM_046151568.1"/>
</dbReference>
<keyword evidence="3 7" id="KW-0645">Protease</keyword>
<name>A0A9P9BVC0_9PEZI</name>
<keyword evidence="2 7" id="KW-0121">Carboxypeptidase</keyword>
<evidence type="ECO:0000256" key="7">
    <source>
        <dbReference type="RuleBase" id="RU361156"/>
    </source>
</evidence>
<dbReference type="PANTHER" id="PTHR11802">
    <property type="entry name" value="SERINE PROTEASE FAMILY S10 SERINE CARBOXYPEPTIDASE"/>
    <property type="match status" value="1"/>
</dbReference>
<evidence type="ECO:0000256" key="3">
    <source>
        <dbReference type="ARBA" id="ARBA00022670"/>
    </source>
</evidence>
<proteinExistence type="inferred from homology"/>
<evidence type="ECO:0000313" key="9">
    <source>
        <dbReference type="Proteomes" id="UP000756346"/>
    </source>
</evidence>
<dbReference type="PRINTS" id="PR00724">
    <property type="entry name" value="CRBOXYPTASEC"/>
</dbReference>
<evidence type="ECO:0000256" key="6">
    <source>
        <dbReference type="ARBA" id="ARBA00023180"/>
    </source>
</evidence>
<sequence>MRSLPILVSGVLGAALAAARGLQHVGPSMANRIVSHPRVARSAVARGHATPPPCAPEPLIPHNANTTKYIVNGTGIPDVDFDIGESYAGLMPTGEDASRSLYFWFFPTANPQGKDDVVIWLNGGPGCSSLEGFLQENGPFIWQYGTYKPTKNYWTWANLTNIVWVEQPVGVGFSQGEPTEKNEDDVAKEFLGFFKNFVDTFALQGKNVYVTGESYAGFYVPYIAGAMLDKEDKTYYNVKGTLIYDPVIGNEALQTDVVAVPYVDKWAGLFNFNESFTAQIHKSYESCGYKDYVDKYLTYPPPATGSFPNPAEASSETGCDLWTQVANAVFLTNPCFDYYQIATTCPVLWDVLGFPGSFDYLPAGAEIYFNRTDVQKAINAPTQEWNECVNGVLENDDSAPSAWSVYPSVIERSERTVLAHGNLDYVLIDMGARLAIQNMTWGGKQGFQEEPGKDKFFVPYHPDASLETLAASGEMGIVHTERGFTWVETFLSGHMVPQYQPSAAYRQLEYLLGRIDSLTEKGDFTTQSGNYGN</sequence>
<dbReference type="Gene3D" id="3.40.50.1820">
    <property type="entry name" value="alpha/beta hydrolase"/>
    <property type="match status" value="1"/>
</dbReference>
<organism evidence="8 9">
    <name type="scientific">Microdochium trichocladiopsis</name>
    <dbReference type="NCBI Taxonomy" id="1682393"/>
    <lineage>
        <taxon>Eukaryota</taxon>
        <taxon>Fungi</taxon>
        <taxon>Dikarya</taxon>
        <taxon>Ascomycota</taxon>
        <taxon>Pezizomycotina</taxon>
        <taxon>Sordariomycetes</taxon>
        <taxon>Xylariomycetidae</taxon>
        <taxon>Xylariales</taxon>
        <taxon>Microdochiaceae</taxon>
        <taxon>Microdochium</taxon>
    </lineage>
</organism>
<evidence type="ECO:0000256" key="2">
    <source>
        <dbReference type="ARBA" id="ARBA00022645"/>
    </source>
</evidence>
<evidence type="ECO:0000256" key="1">
    <source>
        <dbReference type="ARBA" id="ARBA00009431"/>
    </source>
</evidence>
<dbReference type="InterPro" id="IPR033124">
    <property type="entry name" value="Ser_caboxypep_his_AS"/>
</dbReference>
<gene>
    <name evidence="8" type="ORF">B0I36DRAFT_284533</name>
</gene>
<keyword evidence="6" id="KW-0325">Glycoprotein</keyword>
<dbReference type="EC" id="3.4.16.-" evidence="7"/>
<dbReference type="EMBL" id="JAGTJQ010000002">
    <property type="protein sequence ID" value="KAH7038369.1"/>
    <property type="molecule type" value="Genomic_DNA"/>
</dbReference>
<feature type="signal peptide" evidence="7">
    <location>
        <begin position="1"/>
        <end position="21"/>
    </location>
</feature>
<accession>A0A9P9BVC0</accession>
<dbReference type="FunFam" id="3.40.50.1820:FF:000118">
    <property type="entry name" value="Carboxypeptidase"/>
    <property type="match status" value="1"/>
</dbReference>
<dbReference type="PROSITE" id="PS00560">
    <property type="entry name" value="CARBOXYPEPT_SER_HIS"/>
    <property type="match status" value="1"/>
</dbReference>
<feature type="chain" id="PRO_5040538910" description="Carboxypeptidase" evidence="7">
    <location>
        <begin position="22"/>
        <end position="533"/>
    </location>
</feature>
<protein>
    <recommendedName>
        <fullName evidence="7">Carboxypeptidase</fullName>
        <ecNumber evidence="7">3.4.16.-</ecNumber>
    </recommendedName>
</protein>
<keyword evidence="4 7" id="KW-0732">Signal</keyword>
<reference evidence="8" key="1">
    <citation type="journal article" date="2021" name="Nat. Commun.">
        <title>Genetic determinants of endophytism in the Arabidopsis root mycobiome.</title>
        <authorList>
            <person name="Mesny F."/>
            <person name="Miyauchi S."/>
            <person name="Thiergart T."/>
            <person name="Pickel B."/>
            <person name="Atanasova L."/>
            <person name="Karlsson M."/>
            <person name="Huettel B."/>
            <person name="Barry K.W."/>
            <person name="Haridas S."/>
            <person name="Chen C."/>
            <person name="Bauer D."/>
            <person name="Andreopoulos W."/>
            <person name="Pangilinan J."/>
            <person name="LaButti K."/>
            <person name="Riley R."/>
            <person name="Lipzen A."/>
            <person name="Clum A."/>
            <person name="Drula E."/>
            <person name="Henrissat B."/>
            <person name="Kohler A."/>
            <person name="Grigoriev I.V."/>
            <person name="Martin F.M."/>
            <person name="Hacquard S."/>
        </authorList>
    </citation>
    <scope>NUCLEOTIDE SEQUENCE</scope>
    <source>
        <strain evidence="8">MPI-CAGE-CH-0230</strain>
    </source>
</reference>
<dbReference type="SUPFAM" id="SSF53474">
    <property type="entry name" value="alpha/beta-Hydrolases"/>
    <property type="match status" value="1"/>
</dbReference>
<dbReference type="GO" id="GO:0004185">
    <property type="term" value="F:serine-type carboxypeptidase activity"/>
    <property type="evidence" value="ECO:0007669"/>
    <property type="project" value="UniProtKB-UniRule"/>
</dbReference>
<comment type="similarity">
    <text evidence="1 7">Belongs to the peptidase S10 family.</text>
</comment>
<dbReference type="Pfam" id="PF00450">
    <property type="entry name" value="Peptidase_S10"/>
    <property type="match status" value="1"/>
</dbReference>
<evidence type="ECO:0000313" key="8">
    <source>
        <dbReference type="EMBL" id="KAH7038369.1"/>
    </source>
</evidence>
<dbReference type="GO" id="GO:0006508">
    <property type="term" value="P:proteolysis"/>
    <property type="evidence" value="ECO:0007669"/>
    <property type="project" value="UniProtKB-KW"/>
</dbReference>
<dbReference type="PROSITE" id="PS00131">
    <property type="entry name" value="CARBOXYPEPT_SER_SER"/>
    <property type="match status" value="1"/>
</dbReference>
<keyword evidence="5 7" id="KW-0378">Hydrolase</keyword>
<dbReference type="Proteomes" id="UP000756346">
    <property type="component" value="Unassembled WGS sequence"/>
</dbReference>
<dbReference type="AlphaFoldDB" id="A0A9P9BVC0"/>
<dbReference type="OrthoDB" id="443318at2759"/>
<dbReference type="InterPro" id="IPR001563">
    <property type="entry name" value="Peptidase_S10"/>
</dbReference>
<dbReference type="InterPro" id="IPR029058">
    <property type="entry name" value="AB_hydrolase_fold"/>
</dbReference>